<dbReference type="AlphaFoldDB" id="A0A7V9Z6B8"/>
<dbReference type="EMBL" id="JACDUT010000004">
    <property type="protein sequence ID" value="MBA2874850.1"/>
    <property type="molecule type" value="Genomic_DNA"/>
</dbReference>
<proteinExistence type="predicted"/>
<dbReference type="RefSeq" id="WP_181555711.1">
    <property type="nucleotide sequence ID" value="NZ_CP064060.1"/>
</dbReference>
<keyword evidence="3" id="KW-1185">Reference proteome</keyword>
<gene>
    <name evidence="2" type="ORF">HNR31_001621</name>
</gene>
<dbReference type="Proteomes" id="UP000523087">
    <property type="component" value="Unassembled WGS sequence"/>
</dbReference>
<dbReference type="Pfam" id="PF10970">
    <property type="entry name" value="GerPE"/>
    <property type="match status" value="1"/>
</dbReference>
<comment type="caution">
    <text evidence="2">The sequence shown here is derived from an EMBL/GenBank/DDBJ whole genome shotgun (WGS) entry which is preliminary data.</text>
</comment>
<organism evidence="2 3">
    <name type="scientific">Thermaerobacillus caldiproteolyticus</name>
    <dbReference type="NCBI Taxonomy" id="247480"/>
    <lineage>
        <taxon>Bacteria</taxon>
        <taxon>Bacillati</taxon>
        <taxon>Bacillota</taxon>
        <taxon>Bacilli</taxon>
        <taxon>Bacillales</taxon>
        <taxon>Anoxybacillaceae</taxon>
        <taxon>Thermaerobacillus</taxon>
    </lineage>
</organism>
<reference evidence="2 3" key="1">
    <citation type="submission" date="2020-07" db="EMBL/GenBank/DDBJ databases">
        <title>Genomic Encyclopedia of Type Strains, Phase IV (KMG-IV): sequencing the most valuable type-strain genomes for metagenomic binning, comparative biology and taxonomic classification.</title>
        <authorList>
            <person name="Goeker M."/>
        </authorList>
    </citation>
    <scope>NUCLEOTIDE SEQUENCE [LARGE SCALE GENOMIC DNA]</scope>
    <source>
        <strain evidence="2 3">DSM 15730</strain>
    </source>
</reference>
<evidence type="ECO:0000313" key="2">
    <source>
        <dbReference type="EMBL" id="MBA2874850.1"/>
    </source>
</evidence>
<dbReference type="InterPro" id="IPR024496">
    <property type="entry name" value="Spore_germ_GerPE"/>
</dbReference>
<name>A0A7V9Z6B8_9BACL</name>
<evidence type="ECO:0000256" key="1">
    <source>
        <dbReference type="SAM" id="MobiDB-lite"/>
    </source>
</evidence>
<feature type="region of interest" description="Disordered" evidence="1">
    <location>
        <begin position="123"/>
        <end position="142"/>
    </location>
</feature>
<protein>
    <submittedName>
        <fullName evidence="2">Spore germination protein PE</fullName>
    </submittedName>
</protein>
<evidence type="ECO:0000313" key="3">
    <source>
        <dbReference type="Proteomes" id="UP000523087"/>
    </source>
</evidence>
<sequence length="142" mass="15681">MKRLSIVQQLNSKTVIISSVLQIGDSREIISRSKVLAVQRQYELFLGSEGEGTFPIFTKPIQKLDINAEAIRINRLNESPIISVRSIYVIAASTSAVIHIGSTSTINGETRIKHIRQLAENYSPPSPALSAPQPTIRITKDE</sequence>
<accession>A0A7V9Z6B8</accession>